<dbReference type="SUPFAM" id="SSF53659">
    <property type="entry name" value="Isocitrate/Isopropylmalate dehydrogenase-like"/>
    <property type="match status" value="1"/>
</dbReference>
<evidence type="ECO:0000313" key="5">
    <source>
        <dbReference type="Proteomes" id="UP001589758"/>
    </source>
</evidence>
<dbReference type="GO" id="GO:0050570">
    <property type="term" value="F:4-hydroxythreonine-4-phosphate dehydrogenase activity"/>
    <property type="evidence" value="ECO:0007669"/>
    <property type="project" value="UniProtKB-EC"/>
</dbReference>
<dbReference type="RefSeq" id="WP_385875541.1">
    <property type="nucleotide sequence ID" value="NZ_JBHLXE010000013.1"/>
</dbReference>
<protein>
    <submittedName>
        <fullName evidence="4">4-hydroxythreonine-4-phosphate dehydrogenase PdxA</fullName>
        <ecNumber evidence="4">1.1.1.262</ecNumber>
    </submittedName>
</protein>
<accession>A0ABV6C6U6</accession>
<gene>
    <name evidence="4" type="primary">pdxA</name>
    <name evidence="4" type="ORF">ACFFIT_00950</name>
</gene>
<keyword evidence="3" id="KW-0520">NAD</keyword>
<evidence type="ECO:0000313" key="4">
    <source>
        <dbReference type="EMBL" id="MFC0178682.1"/>
    </source>
</evidence>
<comment type="caution">
    <text evidence="4">The sequence shown here is derived from an EMBL/GenBank/DDBJ whole genome shotgun (WGS) entry which is preliminary data.</text>
</comment>
<dbReference type="Gene3D" id="3.40.718.10">
    <property type="entry name" value="Isopropylmalate Dehydrogenase"/>
    <property type="match status" value="1"/>
</dbReference>
<dbReference type="PANTHER" id="PTHR30004">
    <property type="entry name" value="4-HYDROXYTHREONINE-4-PHOSPHATE DEHYDROGENASE"/>
    <property type="match status" value="1"/>
</dbReference>
<evidence type="ECO:0000256" key="3">
    <source>
        <dbReference type="ARBA" id="ARBA00023027"/>
    </source>
</evidence>
<evidence type="ECO:0000256" key="2">
    <source>
        <dbReference type="ARBA" id="ARBA00023002"/>
    </source>
</evidence>
<organism evidence="4 5">
    <name type="scientific">Thorsellia kenyensis</name>
    <dbReference type="NCBI Taxonomy" id="1549888"/>
    <lineage>
        <taxon>Bacteria</taxon>
        <taxon>Pseudomonadati</taxon>
        <taxon>Pseudomonadota</taxon>
        <taxon>Gammaproteobacteria</taxon>
        <taxon>Enterobacterales</taxon>
        <taxon>Thorselliaceae</taxon>
        <taxon>Thorsellia</taxon>
    </lineage>
</organism>
<dbReference type="EC" id="1.1.1.262" evidence="4"/>
<keyword evidence="1" id="KW-0479">Metal-binding</keyword>
<dbReference type="EMBL" id="JBHLXE010000013">
    <property type="protein sequence ID" value="MFC0178682.1"/>
    <property type="molecule type" value="Genomic_DNA"/>
</dbReference>
<proteinExistence type="predicted"/>
<dbReference type="PANTHER" id="PTHR30004:SF5">
    <property type="entry name" value="4-HYDROXYTHREONINE-4-PHOSPHATE DEHYDROGENASE"/>
    <property type="match status" value="1"/>
</dbReference>
<evidence type="ECO:0000256" key="1">
    <source>
        <dbReference type="ARBA" id="ARBA00022723"/>
    </source>
</evidence>
<reference evidence="4 5" key="1">
    <citation type="submission" date="2024-09" db="EMBL/GenBank/DDBJ databases">
        <authorList>
            <person name="Sun Q."/>
            <person name="Mori K."/>
        </authorList>
    </citation>
    <scope>NUCLEOTIDE SEQUENCE [LARGE SCALE GENOMIC DNA]</scope>
    <source>
        <strain evidence="4 5">CCM 8545</strain>
    </source>
</reference>
<sequence>MLKNKPIIISAGEPAGIGPDIVLMLLQKVGTEGIVVCIDKLLLKQRAEQANIQIEIKDYCADTYGSVSTASLSCNESRKKTLIITVLHVPLKAEVIAGELNALNSHYVLEVLTRASIGCMQGEFSALLTGPVHKGIINEAGVLFSGHTEFLADIANVEKVVMVLATKIMKVGLATTHIPLNKVSETITKESLQQVLEIVHSELQNKYHKKHPKIYVCGLNPHAGEDGHLGREEIDTIIPVLQMLRDKGYDLIGPMPADTMFQPKYLDDADLILTMYHDQGLPVLKYQGFGEAINITFGLPFLRVSVDHGTALDMAGTFTANPGSMIAAYEHIKGLV</sequence>
<dbReference type="NCBIfam" id="TIGR00557">
    <property type="entry name" value="pdxA"/>
    <property type="match status" value="1"/>
</dbReference>
<dbReference type="Proteomes" id="UP001589758">
    <property type="component" value="Unassembled WGS sequence"/>
</dbReference>
<keyword evidence="2 4" id="KW-0560">Oxidoreductase</keyword>
<dbReference type="InterPro" id="IPR005255">
    <property type="entry name" value="PdxA_fam"/>
</dbReference>
<keyword evidence="5" id="KW-1185">Reference proteome</keyword>
<name>A0ABV6C6U6_9GAMM</name>
<dbReference type="Pfam" id="PF04166">
    <property type="entry name" value="PdxA"/>
    <property type="match status" value="1"/>
</dbReference>